<proteinExistence type="predicted"/>
<dbReference type="RefSeq" id="WP_133847805.1">
    <property type="nucleotide sequence ID" value="NZ_SNXZ01000001.1"/>
</dbReference>
<keyword evidence="2" id="KW-1185">Reference proteome</keyword>
<protein>
    <submittedName>
        <fullName evidence="1">Uncharacterized protein</fullName>
    </submittedName>
</protein>
<evidence type="ECO:0000313" key="1">
    <source>
        <dbReference type="EMBL" id="TDQ04977.1"/>
    </source>
</evidence>
<evidence type="ECO:0000313" key="2">
    <source>
        <dbReference type="Proteomes" id="UP000295444"/>
    </source>
</evidence>
<accession>A0A4R6SLX6</accession>
<organism evidence="1 2">
    <name type="scientific">Labedaea rhizosphaerae</name>
    <dbReference type="NCBI Taxonomy" id="598644"/>
    <lineage>
        <taxon>Bacteria</taxon>
        <taxon>Bacillati</taxon>
        <taxon>Actinomycetota</taxon>
        <taxon>Actinomycetes</taxon>
        <taxon>Pseudonocardiales</taxon>
        <taxon>Pseudonocardiaceae</taxon>
        <taxon>Labedaea</taxon>
    </lineage>
</organism>
<dbReference type="OrthoDB" id="3629012at2"/>
<dbReference type="EMBL" id="SNXZ01000001">
    <property type="protein sequence ID" value="TDQ04977.1"/>
    <property type="molecule type" value="Genomic_DNA"/>
</dbReference>
<reference evidence="1 2" key="1">
    <citation type="submission" date="2019-03" db="EMBL/GenBank/DDBJ databases">
        <title>Genomic Encyclopedia of Type Strains, Phase IV (KMG-IV): sequencing the most valuable type-strain genomes for metagenomic binning, comparative biology and taxonomic classification.</title>
        <authorList>
            <person name="Goeker M."/>
        </authorList>
    </citation>
    <scope>NUCLEOTIDE SEQUENCE [LARGE SCALE GENOMIC DNA]</scope>
    <source>
        <strain evidence="1 2">DSM 45361</strain>
    </source>
</reference>
<dbReference type="Proteomes" id="UP000295444">
    <property type="component" value="Unassembled WGS sequence"/>
</dbReference>
<dbReference type="AlphaFoldDB" id="A0A4R6SLX6"/>
<comment type="caution">
    <text evidence="1">The sequence shown here is derived from an EMBL/GenBank/DDBJ whole genome shotgun (WGS) entry which is preliminary data.</text>
</comment>
<gene>
    <name evidence="1" type="ORF">EV186_101941</name>
</gene>
<name>A0A4R6SLX6_LABRH</name>
<sequence>MINVHWWRSGYDDRVHVFLAEQAGEKYAEALCDHTVPADLLTLTDEGTRCVACVLILGDMLADEHERQNIDVAWGA</sequence>